<dbReference type="OrthoDB" id="10003832at2"/>
<evidence type="ECO:0000313" key="2">
    <source>
        <dbReference type="Proteomes" id="UP000442533"/>
    </source>
</evidence>
<sequence>MAQAVFWQAWLGQHVQIPAYVMPVPVIVRRIRAYFSPASPFKSGDDLHLSNTVSDAPLTATMAAMGAGLEMMMTGARLADDPGWSVQMRDLVAIVWTAVAEYACTGLGGATVVAPASGADPLPLPA</sequence>
<dbReference type="RefSeq" id="WP_155063155.1">
    <property type="nucleotide sequence ID" value="NZ_WMIF01000003.1"/>
</dbReference>
<evidence type="ECO:0000313" key="1">
    <source>
        <dbReference type="EMBL" id="MTH33585.1"/>
    </source>
</evidence>
<reference evidence="1 2" key="1">
    <citation type="submission" date="2019-11" db="EMBL/GenBank/DDBJ databases">
        <authorList>
            <person name="Dong K."/>
        </authorList>
    </citation>
    <scope>NUCLEOTIDE SEQUENCE [LARGE SCALE GENOMIC DNA]</scope>
    <source>
        <strain evidence="1 2">JCM 17370</strain>
    </source>
</reference>
<protein>
    <submittedName>
        <fullName evidence="1">Uncharacterized protein</fullName>
    </submittedName>
</protein>
<keyword evidence="2" id="KW-1185">Reference proteome</keyword>
<organism evidence="1 2">
    <name type="scientific">Paracoccus limosus</name>
    <dbReference type="NCBI Taxonomy" id="913252"/>
    <lineage>
        <taxon>Bacteria</taxon>
        <taxon>Pseudomonadati</taxon>
        <taxon>Pseudomonadota</taxon>
        <taxon>Alphaproteobacteria</taxon>
        <taxon>Rhodobacterales</taxon>
        <taxon>Paracoccaceae</taxon>
        <taxon>Paracoccus</taxon>
    </lineage>
</organism>
<gene>
    <name evidence="1" type="ORF">GL279_03125</name>
</gene>
<proteinExistence type="predicted"/>
<dbReference type="EMBL" id="WMIF01000003">
    <property type="protein sequence ID" value="MTH33585.1"/>
    <property type="molecule type" value="Genomic_DNA"/>
</dbReference>
<name>A0A844H0N2_9RHOB</name>
<dbReference type="AlphaFoldDB" id="A0A844H0N2"/>
<accession>A0A844H0N2</accession>
<dbReference type="Proteomes" id="UP000442533">
    <property type="component" value="Unassembled WGS sequence"/>
</dbReference>
<comment type="caution">
    <text evidence="1">The sequence shown here is derived from an EMBL/GenBank/DDBJ whole genome shotgun (WGS) entry which is preliminary data.</text>
</comment>